<sequence length="79" mass="8731">MKPSRSAIMRPAGASSREAVIIGAPTHWLHRSNIRMSPAKTFTMSRLAITLDTSQVLGRRCEQRNHQDREVGAIATMDG</sequence>
<comment type="caution">
    <text evidence="1">The sequence shown here is derived from an EMBL/GenBank/DDBJ whole genome shotgun (WGS) entry which is preliminary data.</text>
</comment>
<dbReference type="EMBL" id="QTBD01000200">
    <property type="protein sequence ID" value="REQ49036.1"/>
    <property type="molecule type" value="Genomic_DNA"/>
</dbReference>
<reference evidence="1 2" key="1">
    <citation type="journal article" date="2017" name="N. Engl. J. Med.">
        <title>Transmission of Extensively Drug-Resistant Tuberculosis in South Africa.</title>
        <authorList>
            <person name="Shah N.S."/>
            <person name="Auld S.C."/>
            <person name="Brust J.C."/>
            <person name="Mathema B."/>
            <person name="Ismail N."/>
            <person name="Moodley P."/>
            <person name="Mlisana K."/>
            <person name="Allana S."/>
            <person name="Campbell A."/>
            <person name="Mthiyane T."/>
            <person name="Morris N."/>
            <person name="Mpangase P."/>
            <person name="van der Meulen H."/>
            <person name="Omar S.V."/>
            <person name="Brown T.S."/>
            <person name="Narechania A."/>
            <person name="Shaskina E."/>
            <person name="Kapwata T."/>
            <person name="Kreiswirth B."/>
            <person name="Gandhi N.R."/>
        </authorList>
    </citation>
    <scope>NUCLEOTIDE SEQUENCE [LARGE SCALE GENOMIC DNA]</scope>
    <source>
        <strain evidence="1 2">32301_S10</strain>
    </source>
</reference>
<protein>
    <submittedName>
        <fullName evidence="1">Uncharacterized protein</fullName>
    </submittedName>
</protein>
<evidence type="ECO:0000313" key="1">
    <source>
        <dbReference type="EMBL" id="REQ49036.1"/>
    </source>
</evidence>
<organism evidence="1 2">
    <name type="scientific">Mycobacterium tuberculosis</name>
    <dbReference type="NCBI Taxonomy" id="1773"/>
    <lineage>
        <taxon>Bacteria</taxon>
        <taxon>Bacillati</taxon>
        <taxon>Actinomycetota</taxon>
        <taxon>Actinomycetes</taxon>
        <taxon>Mycobacteriales</taxon>
        <taxon>Mycobacteriaceae</taxon>
        <taxon>Mycobacterium</taxon>
        <taxon>Mycobacterium tuberculosis complex</taxon>
    </lineage>
</organism>
<proteinExistence type="predicted"/>
<dbReference type="AlphaFoldDB" id="A0AB73YFZ7"/>
<name>A0AB73YFZ7_MYCTX</name>
<dbReference type="Proteomes" id="UP000256381">
    <property type="component" value="Unassembled WGS sequence"/>
</dbReference>
<accession>A0AB73YFZ7</accession>
<gene>
    <name evidence="1" type="ORF">DSJ38_17160</name>
</gene>
<evidence type="ECO:0000313" key="2">
    <source>
        <dbReference type="Proteomes" id="UP000256381"/>
    </source>
</evidence>